<dbReference type="InterPro" id="IPR053144">
    <property type="entry name" value="Acetyltransferase_Butenolide"/>
</dbReference>
<gene>
    <name evidence="3" type="ORF">EV650_2551</name>
</gene>
<feature type="domain" description="N-acetyltransferase" evidence="2">
    <location>
        <begin position="3"/>
        <end position="136"/>
    </location>
</feature>
<evidence type="ECO:0000259" key="2">
    <source>
        <dbReference type="PROSITE" id="PS51186"/>
    </source>
</evidence>
<comment type="caution">
    <text evidence="3">The sequence shown here is derived from an EMBL/GenBank/DDBJ whole genome shotgun (WGS) entry which is preliminary data.</text>
</comment>
<evidence type="ECO:0000313" key="4">
    <source>
        <dbReference type="Proteomes" id="UP000295447"/>
    </source>
</evidence>
<protein>
    <submittedName>
        <fullName evidence="3">Acetyltransferase (GNAT) family protein</fullName>
    </submittedName>
</protein>
<keyword evidence="3" id="KW-0808">Transferase</keyword>
<evidence type="ECO:0000256" key="1">
    <source>
        <dbReference type="SAM" id="MobiDB-lite"/>
    </source>
</evidence>
<dbReference type="PANTHER" id="PTHR43233">
    <property type="entry name" value="FAMILY N-ACETYLTRANSFERASE, PUTATIVE (AFU_ORTHOLOGUE AFUA_6G03350)-RELATED"/>
    <property type="match status" value="1"/>
</dbReference>
<keyword evidence="4" id="KW-1185">Reference proteome</keyword>
<dbReference type="Pfam" id="PF00583">
    <property type="entry name" value="Acetyltransf_1"/>
    <property type="match status" value="1"/>
</dbReference>
<dbReference type="AlphaFoldDB" id="A0A4R8A0K6"/>
<dbReference type="InterPro" id="IPR016181">
    <property type="entry name" value="Acyl_CoA_acyltransferase"/>
</dbReference>
<reference evidence="3 4" key="1">
    <citation type="submission" date="2019-03" db="EMBL/GenBank/DDBJ databases">
        <title>Genomic Encyclopedia of Type Strains, Phase III (KMG-III): the genomes of soil and plant-associated and newly described type strains.</title>
        <authorList>
            <person name="Whitman W."/>
        </authorList>
    </citation>
    <scope>NUCLEOTIDE SEQUENCE [LARGE SCALE GENOMIC DNA]</scope>
    <source>
        <strain evidence="3 4">VKM Ac-2570</strain>
    </source>
</reference>
<sequence length="153" mass="16925">MDLTIESAIAPDRVPELVDLMRTAWWMADRTTDDVVRLLEHSDLVVALTHHERLVGFARVLTDYTCVALILDVIVDESHRGSGLGAALMNAVVDHPQLATVRSLELVCQPDLMPFYRRWGFTDEVGRSRLMRRTSDPRLTNKSGGSVGAPGSG</sequence>
<accession>A0A4R8A0K6</accession>
<organism evidence="3 4">
    <name type="scientific">Kribbella kalugense</name>
    <dbReference type="NCBI Taxonomy" id="2512221"/>
    <lineage>
        <taxon>Bacteria</taxon>
        <taxon>Bacillati</taxon>
        <taxon>Actinomycetota</taxon>
        <taxon>Actinomycetes</taxon>
        <taxon>Propionibacteriales</taxon>
        <taxon>Kribbellaceae</taxon>
        <taxon>Kribbella</taxon>
    </lineage>
</organism>
<dbReference type="SUPFAM" id="SSF55729">
    <property type="entry name" value="Acyl-CoA N-acyltransferases (Nat)"/>
    <property type="match status" value="1"/>
</dbReference>
<dbReference type="EMBL" id="SODF01000001">
    <property type="protein sequence ID" value="TDW23695.1"/>
    <property type="molecule type" value="Genomic_DNA"/>
</dbReference>
<dbReference type="CDD" id="cd04301">
    <property type="entry name" value="NAT_SF"/>
    <property type="match status" value="1"/>
</dbReference>
<dbReference type="InterPro" id="IPR000182">
    <property type="entry name" value="GNAT_dom"/>
</dbReference>
<dbReference type="GO" id="GO:0016747">
    <property type="term" value="F:acyltransferase activity, transferring groups other than amino-acyl groups"/>
    <property type="evidence" value="ECO:0007669"/>
    <property type="project" value="InterPro"/>
</dbReference>
<feature type="region of interest" description="Disordered" evidence="1">
    <location>
        <begin position="132"/>
        <end position="153"/>
    </location>
</feature>
<dbReference type="Gene3D" id="3.40.630.30">
    <property type="match status" value="1"/>
</dbReference>
<dbReference type="RefSeq" id="WP_166678097.1">
    <property type="nucleotide sequence ID" value="NZ_SODF01000001.1"/>
</dbReference>
<dbReference type="PROSITE" id="PS51186">
    <property type="entry name" value="GNAT"/>
    <property type="match status" value="1"/>
</dbReference>
<dbReference type="Proteomes" id="UP000295447">
    <property type="component" value="Unassembled WGS sequence"/>
</dbReference>
<dbReference type="PANTHER" id="PTHR43233:SF1">
    <property type="entry name" value="FAMILY N-ACETYLTRANSFERASE, PUTATIVE (AFU_ORTHOLOGUE AFUA_6G03350)-RELATED"/>
    <property type="match status" value="1"/>
</dbReference>
<evidence type="ECO:0000313" key="3">
    <source>
        <dbReference type="EMBL" id="TDW23695.1"/>
    </source>
</evidence>
<name>A0A4R8A0K6_9ACTN</name>
<proteinExistence type="predicted"/>